<dbReference type="RefSeq" id="WP_136724389.1">
    <property type="nucleotide sequence ID" value="NZ_SUMC01000011.1"/>
</dbReference>
<evidence type="ECO:0000313" key="3">
    <source>
        <dbReference type="Proteomes" id="UP000305778"/>
    </source>
</evidence>
<keyword evidence="1" id="KW-0732">Signal</keyword>
<name>A0A4U0SM04_9ACTN</name>
<accession>A0A4U0SM04</accession>
<reference evidence="2 3" key="1">
    <citation type="submission" date="2019-04" db="EMBL/GenBank/DDBJ databases">
        <title>Streptomyces oryziradicis sp. nov., a novel actinomycete isolated from rhizosphere soil of rice (Oryza sativa L.).</title>
        <authorList>
            <person name="Li C."/>
        </authorList>
    </citation>
    <scope>NUCLEOTIDE SEQUENCE [LARGE SCALE GENOMIC DNA]</scope>
    <source>
        <strain evidence="2 3">NEAU-C40</strain>
    </source>
</reference>
<feature type="chain" id="PRO_5020794776" description="Lipoprotein" evidence="1">
    <location>
        <begin position="26"/>
        <end position="176"/>
    </location>
</feature>
<dbReference type="AlphaFoldDB" id="A0A4U0SM04"/>
<evidence type="ECO:0000313" key="2">
    <source>
        <dbReference type="EMBL" id="TKA10940.1"/>
    </source>
</evidence>
<sequence length="176" mass="17902">MHHTRTTVLSAAAAVLLLAGCGSSASTSTPAASSPAAAQSSTAASTPLTATTAFTGLAKTVTTARLTGTVTAANDSNHLLGRPNQYTSKITFADSRIAKADTSGFSKGDVELGGAIEVFSDPADATARAKYIQAVTKSMPALTEYDYVHGSTVVRVSRFLTPKQAGEYETAAGKLG</sequence>
<evidence type="ECO:0000256" key="1">
    <source>
        <dbReference type="SAM" id="SignalP"/>
    </source>
</evidence>
<proteinExistence type="predicted"/>
<evidence type="ECO:0008006" key="4">
    <source>
        <dbReference type="Google" id="ProtNLM"/>
    </source>
</evidence>
<organism evidence="2 3">
    <name type="scientific">Actinacidiphila oryziradicis</name>
    <dbReference type="NCBI Taxonomy" id="2571141"/>
    <lineage>
        <taxon>Bacteria</taxon>
        <taxon>Bacillati</taxon>
        <taxon>Actinomycetota</taxon>
        <taxon>Actinomycetes</taxon>
        <taxon>Kitasatosporales</taxon>
        <taxon>Streptomycetaceae</taxon>
        <taxon>Actinacidiphila</taxon>
    </lineage>
</organism>
<keyword evidence="3" id="KW-1185">Reference proteome</keyword>
<gene>
    <name evidence="2" type="ORF">FCI23_15105</name>
</gene>
<feature type="signal peptide" evidence="1">
    <location>
        <begin position="1"/>
        <end position="25"/>
    </location>
</feature>
<comment type="caution">
    <text evidence="2">The sequence shown here is derived from an EMBL/GenBank/DDBJ whole genome shotgun (WGS) entry which is preliminary data.</text>
</comment>
<dbReference type="PROSITE" id="PS51257">
    <property type="entry name" value="PROKAR_LIPOPROTEIN"/>
    <property type="match status" value="1"/>
</dbReference>
<dbReference type="OrthoDB" id="3629459at2"/>
<dbReference type="Proteomes" id="UP000305778">
    <property type="component" value="Unassembled WGS sequence"/>
</dbReference>
<protein>
    <recommendedName>
        <fullName evidence="4">Lipoprotein</fullName>
    </recommendedName>
</protein>
<dbReference type="EMBL" id="SUMC01000011">
    <property type="protein sequence ID" value="TKA10940.1"/>
    <property type="molecule type" value="Genomic_DNA"/>
</dbReference>